<proteinExistence type="predicted"/>
<gene>
    <name evidence="2" type="ORF">BS78_K279800</name>
</gene>
<keyword evidence="3" id="KW-1185">Reference proteome</keyword>
<organism evidence="2 3">
    <name type="scientific">Paspalum vaginatum</name>
    <name type="common">seashore paspalum</name>
    <dbReference type="NCBI Taxonomy" id="158149"/>
    <lineage>
        <taxon>Eukaryota</taxon>
        <taxon>Viridiplantae</taxon>
        <taxon>Streptophyta</taxon>
        <taxon>Embryophyta</taxon>
        <taxon>Tracheophyta</taxon>
        <taxon>Spermatophyta</taxon>
        <taxon>Magnoliopsida</taxon>
        <taxon>Liliopsida</taxon>
        <taxon>Poales</taxon>
        <taxon>Poaceae</taxon>
        <taxon>PACMAD clade</taxon>
        <taxon>Panicoideae</taxon>
        <taxon>Andropogonodae</taxon>
        <taxon>Paspaleae</taxon>
        <taxon>Paspalinae</taxon>
        <taxon>Paspalum</taxon>
    </lineage>
</organism>
<evidence type="ECO:0000313" key="3">
    <source>
        <dbReference type="Proteomes" id="UP001164776"/>
    </source>
</evidence>
<reference evidence="2 3" key="1">
    <citation type="submission" date="2022-10" db="EMBL/GenBank/DDBJ databases">
        <title>WGS assembly of Paspalum vaginatum 540-79.</title>
        <authorList>
            <person name="Sun G."/>
            <person name="Wase N."/>
            <person name="Shu S."/>
            <person name="Jenkins J."/>
            <person name="Zhou B."/>
            <person name="Torres-Rodriguez J."/>
            <person name="Chen C."/>
            <person name="Sandor L."/>
            <person name="Plott C."/>
            <person name="Yoshinga Y."/>
            <person name="Daum C."/>
            <person name="Qi P."/>
            <person name="Barry K."/>
            <person name="Lipzen A."/>
            <person name="Berry L."/>
            <person name="Pedersen C."/>
            <person name="Gottilla T."/>
            <person name="Foltz A."/>
            <person name="Yu H."/>
            <person name="O'Malley R."/>
            <person name="Zhang C."/>
            <person name="Devos K."/>
            <person name="Sigmon B."/>
            <person name="Yu B."/>
            <person name="Obata T."/>
            <person name="Schmutz J."/>
            <person name="Schnable J."/>
        </authorList>
    </citation>
    <scope>NUCLEOTIDE SEQUENCE [LARGE SCALE GENOMIC DNA]</scope>
    <source>
        <strain evidence="3">cv. 540-79</strain>
    </source>
</reference>
<feature type="non-terminal residue" evidence="2">
    <location>
        <position position="93"/>
    </location>
</feature>
<comment type="caution">
    <text evidence="2">The sequence shown here is derived from an EMBL/GenBank/DDBJ whole genome shotgun (WGS) entry which is preliminary data.</text>
</comment>
<sequence>MGEKVEPFFDEEGNMLDENPKDPMQVAMRKKISDSRNKFVDLLQMAKHSQPGIDFIYSSLSNLEDPLLKIVPAARISKEDEYESFVGTKIPNE</sequence>
<dbReference type="AlphaFoldDB" id="A0A9W8CEI0"/>
<evidence type="ECO:0000256" key="1">
    <source>
        <dbReference type="SAM" id="MobiDB-lite"/>
    </source>
</evidence>
<protein>
    <submittedName>
        <fullName evidence="2">Uncharacterized protein</fullName>
    </submittedName>
</protein>
<dbReference type="OrthoDB" id="693193at2759"/>
<dbReference type="Proteomes" id="UP001164776">
    <property type="component" value="Unassembled WGS sequence"/>
</dbReference>
<accession>A0A9W8CEI0</accession>
<evidence type="ECO:0000313" key="2">
    <source>
        <dbReference type="EMBL" id="KAJ1255205.1"/>
    </source>
</evidence>
<feature type="region of interest" description="Disordered" evidence="1">
    <location>
        <begin position="1"/>
        <end position="21"/>
    </location>
</feature>
<dbReference type="EMBL" id="MU629792">
    <property type="protein sequence ID" value="KAJ1255205.1"/>
    <property type="molecule type" value="Genomic_DNA"/>
</dbReference>
<name>A0A9W8CEI0_9POAL</name>